<keyword evidence="2 9" id="KW-0349">Heme</keyword>
<evidence type="ECO:0000313" key="10">
    <source>
        <dbReference type="EMBL" id="MBE0402389.1"/>
    </source>
</evidence>
<feature type="binding site" description="axial binding residue" evidence="9">
    <location>
        <position position="236"/>
    </location>
    <ligand>
        <name>heme</name>
        <dbReference type="ChEBI" id="CHEBI:30413"/>
    </ligand>
    <ligandPart>
        <name>Fe</name>
        <dbReference type="ChEBI" id="CHEBI:18248"/>
    </ligandPart>
</feature>
<feature type="binding site" evidence="9">
    <location>
        <position position="113"/>
    </location>
    <ligand>
        <name>substrate</name>
    </ligand>
</feature>
<dbReference type="EC" id="1.13.11.11" evidence="9"/>
<comment type="function">
    <text evidence="9">Heme-dependent dioxygenase that catalyzes the oxidative cleavage of the L-tryptophan (L-Trp) pyrrole ring and converts L-tryptophan to N-formyl-L-kynurenine. Catalyzes the oxidative cleavage of the indole moiety.</text>
</comment>
<comment type="catalytic activity">
    <reaction evidence="8 9">
        <text>L-tryptophan + O2 = N-formyl-L-kynurenine</text>
        <dbReference type="Rhea" id="RHEA:24536"/>
        <dbReference type="ChEBI" id="CHEBI:15379"/>
        <dbReference type="ChEBI" id="CHEBI:57912"/>
        <dbReference type="ChEBI" id="CHEBI:58629"/>
        <dbReference type="EC" id="1.13.11.11"/>
    </reaction>
</comment>
<dbReference type="GO" id="GO:0019441">
    <property type="term" value="P:L-tryptophan catabolic process to kynurenine"/>
    <property type="evidence" value="ECO:0007669"/>
    <property type="project" value="UniProtKB-UniRule"/>
</dbReference>
<dbReference type="Proteomes" id="UP000754821">
    <property type="component" value="Unassembled WGS sequence"/>
</dbReference>
<comment type="pathway">
    <text evidence="9">Amino-acid degradation; L-tryptophan degradation via kynurenine pathway; L-kynurenine from L-tryptophan: step 1/2.</text>
</comment>
<dbReference type="OrthoDB" id="9776847at2"/>
<organism evidence="11 12">
    <name type="scientific">Halomonas citrativorans</name>
    <dbReference type="NCBI Taxonomy" id="2742612"/>
    <lineage>
        <taxon>Bacteria</taxon>
        <taxon>Pseudomonadati</taxon>
        <taxon>Pseudomonadota</taxon>
        <taxon>Gammaproteobacteria</taxon>
        <taxon>Oceanospirillales</taxon>
        <taxon>Halomonadaceae</taxon>
        <taxon>Halomonas</taxon>
    </lineage>
</organism>
<comment type="caution">
    <text evidence="9">Lacks conserved residue(s) required for the propagation of feature annotation.</text>
</comment>
<dbReference type="EMBL" id="RRZC01000002">
    <property type="protein sequence ID" value="MBE0402389.1"/>
    <property type="molecule type" value="Genomic_DNA"/>
</dbReference>
<dbReference type="InterPro" id="IPR037217">
    <property type="entry name" value="Trp/Indoleamine_2_3_dOase-like"/>
</dbReference>
<dbReference type="UniPathway" id="UPA00333">
    <property type="reaction ID" value="UER00453"/>
</dbReference>
<dbReference type="GO" id="GO:0020037">
    <property type="term" value="F:heme binding"/>
    <property type="evidence" value="ECO:0007669"/>
    <property type="project" value="UniProtKB-UniRule"/>
</dbReference>
<keyword evidence="13" id="KW-1185">Reference proteome</keyword>
<keyword evidence="5 9" id="KW-0560">Oxidoreductase</keyword>
<evidence type="ECO:0000256" key="6">
    <source>
        <dbReference type="ARBA" id="ARBA00023004"/>
    </source>
</evidence>
<dbReference type="GO" id="GO:0019442">
    <property type="term" value="P:L-tryptophan catabolic process to acetyl-CoA"/>
    <property type="evidence" value="ECO:0007669"/>
    <property type="project" value="TreeGrafter"/>
</dbReference>
<dbReference type="PANTHER" id="PTHR10138">
    <property type="entry name" value="TRYPTOPHAN 2,3-DIOXYGENASE"/>
    <property type="match status" value="1"/>
</dbReference>
<proteinExistence type="inferred from homology"/>
<keyword evidence="3 9" id="KW-0479">Metal-binding</keyword>
<dbReference type="AlphaFoldDB" id="A0A1R4HY01"/>
<evidence type="ECO:0000256" key="3">
    <source>
        <dbReference type="ARBA" id="ARBA00022723"/>
    </source>
</evidence>
<dbReference type="InterPro" id="IPR004981">
    <property type="entry name" value="Trp_2_3_dOase"/>
</dbReference>
<dbReference type="FunFam" id="1.20.58.480:FF:000001">
    <property type="entry name" value="Tryptophan 2,3-dioxygenase"/>
    <property type="match status" value="1"/>
</dbReference>
<evidence type="ECO:0000256" key="1">
    <source>
        <dbReference type="ARBA" id="ARBA00011881"/>
    </source>
</evidence>
<protein>
    <recommendedName>
        <fullName evidence="9">Tryptophan 2,3-dioxygenase</fullName>
        <shortName evidence="9">TDO</shortName>
        <ecNumber evidence="9">1.13.11.11</ecNumber>
    </recommendedName>
    <alternativeName>
        <fullName evidence="9">Tryptamin 2,3-dioxygenase</fullName>
    </alternativeName>
    <alternativeName>
        <fullName evidence="9">Tryptophan oxygenase</fullName>
        <shortName evidence="9">TO</shortName>
        <shortName evidence="9">TRPO</shortName>
    </alternativeName>
    <alternativeName>
        <fullName evidence="9">Tryptophan pyrrolase</fullName>
    </alternativeName>
    <alternativeName>
        <fullName evidence="9">Tryptophanase</fullName>
    </alternativeName>
</protein>
<dbReference type="SUPFAM" id="SSF140959">
    <property type="entry name" value="Indolic compounds 2,3-dioxygenase-like"/>
    <property type="match status" value="1"/>
</dbReference>
<evidence type="ECO:0000313" key="13">
    <source>
        <dbReference type="Proteomes" id="UP000754821"/>
    </source>
</evidence>
<evidence type="ECO:0000256" key="4">
    <source>
        <dbReference type="ARBA" id="ARBA00022964"/>
    </source>
</evidence>
<name>A0A1R4HY01_9GAMM</name>
<dbReference type="Gene3D" id="1.20.58.480">
    <property type="match status" value="1"/>
</dbReference>
<comment type="similarity">
    <text evidence="9">Belongs to the tryptophan 2,3-dioxygenase family.</text>
</comment>
<keyword evidence="4 9" id="KW-0223">Dioxygenase</keyword>
<evidence type="ECO:0000256" key="2">
    <source>
        <dbReference type="ARBA" id="ARBA00022617"/>
    </source>
</evidence>
<dbReference type="GO" id="GO:0046872">
    <property type="term" value="F:metal ion binding"/>
    <property type="evidence" value="ECO:0007669"/>
    <property type="project" value="UniProtKB-KW"/>
</dbReference>
<evidence type="ECO:0000313" key="12">
    <source>
        <dbReference type="Proteomes" id="UP000196331"/>
    </source>
</evidence>
<evidence type="ECO:0000256" key="8">
    <source>
        <dbReference type="ARBA" id="ARBA00050412"/>
    </source>
</evidence>
<dbReference type="GO" id="GO:0004833">
    <property type="term" value="F:L-tryptophan 2,3-dioxygenase activity"/>
    <property type="evidence" value="ECO:0007669"/>
    <property type="project" value="UniProtKB-UniRule"/>
</dbReference>
<evidence type="ECO:0000256" key="7">
    <source>
        <dbReference type="ARBA" id="ARBA00023079"/>
    </source>
</evidence>
<sequence length="278" mass="31797">MPCPLSGRKRVTSATAPNEMRYDDYLHLKQILDSQVPRSEIPDELLFIIQHQTAELWMKLMLYELTQAIQHLGSDNLPAALKAIARVQRIMDHLNHAWSVLATLTPSDFLAMRPSLGSASGHQSVQFREIEFLLGNKSSAHLADHTQDELALHALQKRLMAPSLYDEVVRLMAARGMDIDQSRLQFEHSEPTSHSPSVEAAWLQVYRQPEEHRELYTLGEQLVELEDSVKHWRFRHLCTVERIIGHRQGTGGTSGVSYLRSTLNTVLFPELWQLRTHL</sequence>
<comment type="subunit">
    <text evidence="1 9">Homotetramer.</text>
</comment>
<reference evidence="10 13" key="2">
    <citation type="submission" date="2020-07" db="EMBL/GenBank/DDBJ databases">
        <title>Halophilic bacteria isolated from french cheeses.</title>
        <authorList>
            <person name="Kothe C.I."/>
            <person name="Farah-Kraiem B."/>
            <person name="Renault P."/>
            <person name="Dridi B."/>
        </authorList>
    </citation>
    <scope>NUCLEOTIDE SEQUENCE [LARGE SCALE GENOMIC DNA]</scope>
    <source>
        <strain evidence="10 13">FME16</strain>
    </source>
</reference>
<reference evidence="11 12" key="1">
    <citation type="submission" date="2017-02" db="EMBL/GenBank/DDBJ databases">
        <authorList>
            <person name="Dridi B."/>
        </authorList>
    </citation>
    <scope>NUCLEOTIDE SEQUENCE [LARGE SCALE GENOMIC DNA]</scope>
    <source>
        <strain evidence="11 12">JB380</strain>
    </source>
</reference>
<comment type="caution">
    <text evidence="11">The sequence shown here is derived from an EMBL/GenBank/DDBJ whole genome shotgun (WGS) entry which is preliminary data.</text>
</comment>
<dbReference type="EMBL" id="FUKM01000033">
    <property type="protein sequence ID" value="SJN12419.1"/>
    <property type="molecule type" value="Genomic_DNA"/>
</dbReference>
<keyword evidence="7 9" id="KW-0823">Tryptophan catabolism</keyword>
<gene>
    <name evidence="9" type="primary">kynA</name>
    <name evidence="11" type="ORF">CZ787_08015</name>
    <name evidence="10" type="ORF">EI163_02250</name>
</gene>
<dbReference type="PANTHER" id="PTHR10138:SF0">
    <property type="entry name" value="TRYPTOPHAN 2,3-DIOXYGENASE"/>
    <property type="match status" value="1"/>
</dbReference>
<feature type="binding site" evidence="9">
    <location>
        <position position="250"/>
    </location>
    <ligand>
        <name>substrate</name>
    </ligand>
</feature>
<keyword evidence="6 9" id="KW-0408">Iron</keyword>
<dbReference type="Pfam" id="PF03301">
    <property type="entry name" value="Trp_dioxygenase"/>
    <property type="match status" value="2"/>
</dbReference>
<evidence type="ECO:0000256" key="9">
    <source>
        <dbReference type="HAMAP-Rule" id="MF_01972"/>
    </source>
</evidence>
<evidence type="ECO:0000313" key="11">
    <source>
        <dbReference type="EMBL" id="SJN12419.1"/>
    </source>
</evidence>
<evidence type="ECO:0000256" key="5">
    <source>
        <dbReference type="ARBA" id="ARBA00023002"/>
    </source>
</evidence>
<dbReference type="Proteomes" id="UP000196331">
    <property type="component" value="Unassembled WGS sequence"/>
</dbReference>
<dbReference type="HAMAP" id="MF_01972">
    <property type="entry name" value="T23O"/>
    <property type="match status" value="1"/>
</dbReference>
<feature type="binding site" evidence="9">
    <location>
        <begin position="47"/>
        <end position="51"/>
    </location>
    <ligand>
        <name>substrate</name>
    </ligand>
</feature>
<dbReference type="RefSeq" id="WP_087107905.1">
    <property type="nucleotide sequence ID" value="NZ_FUKM01000033.1"/>
</dbReference>
<accession>A0A1R4HY01</accession>
<comment type="cofactor">
    <cofactor evidence="9">
        <name>heme</name>
        <dbReference type="ChEBI" id="CHEBI:30413"/>
    </cofactor>
    <text evidence="9">Binds 1 heme group per subunit.</text>
</comment>